<evidence type="ECO:0008006" key="2">
    <source>
        <dbReference type="Google" id="ProtNLM"/>
    </source>
</evidence>
<dbReference type="AlphaFoldDB" id="A0A6L2N7Q5"/>
<reference evidence="1" key="1">
    <citation type="journal article" date="2019" name="Sci. Rep.">
        <title>Draft genome of Tanacetum cinerariifolium, the natural source of mosquito coil.</title>
        <authorList>
            <person name="Yamashiro T."/>
            <person name="Shiraishi A."/>
            <person name="Satake H."/>
            <person name="Nakayama K."/>
        </authorList>
    </citation>
    <scope>NUCLEOTIDE SEQUENCE</scope>
</reference>
<name>A0A6L2N7Q5_TANCI</name>
<proteinExistence type="predicted"/>
<accession>A0A6L2N7Q5</accession>
<comment type="caution">
    <text evidence="1">The sequence shown here is derived from an EMBL/GenBank/DDBJ whole genome shotgun (WGS) entry which is preliminary data.</text>
</comment>
<gene>
    <name evidence="1" type="ORF">Tci_054196</name>
</gene>
<evidence type="ECO:0000313" key="1">
    <source>
        <dbReference type="EMBL" id="GEU82218.1"/>
    </source>
</evidence>
<sequence length="285" mass="32916">MRELAMKYKAGKVCHGEMVKMLLVNLKVLETSYHRVYQRHLGLHEVKGGARVAFEDEFRAAEEREVLCEAQQGRSGVKRKLFGSFRNKMGNEAILALPKGSDNFVVMCEARAWWFRLRMLEALGVQDKECDLDGSRASATHFQLEGLNMRRRRWMELFSDYGDVRTLIMKEAHATRYSVRPGAEIGESKMIGLELEQEMTKVVVIKERLKEAKDRVVLFGKKGELAPRLFARLIEEFGFALHRGIVNWHVSENTSWPIVVRHESKKTAWPIMVRHAYVKIAWPSV</sequence>
<organism evidence="1">
    <name type="scientific">Tanacetum cinerariifolium</name>
    <name type="common">Dalmatian daisy</name>
    <name type="synonym">Chrysanthemum cinerariifolium</name>
    <dbReference type="NCBI Taxonomy" id="118510"/>
    <lineage>
        <taxon>Eukaryota</taxon>
        <taxon>Viridiplantae</taxon>
        <taxon>Streptophyta</taxon>
        <taxon>Embryophyta</taxon>
        <taxon>Tracheophyta</taxon>
        <taxon>Spermatophyta</taxon>
        <taxon>Magnoliopsida</taxon>
        <taxon>eudicotyledons</taxon>
        <taxon>Gunneridae</taxon>
        <taxon>Pentapetalae</taxon>
        <taxon>asterids</taxon>
        <taxon>campanulids</taxon>
        <taxon>Asterales</taxon>
        <taxon>Asteraceae</taxon>
        <taxon>Asteroideae</taxon>
        <taxon>Anthemideae</taxon>
        <taxon>Anthemidinae</taxon>
        <taxon>Tanacetum</taxon>
    </lineage>
</organism>
<protein>
    <recommendedName>
        <fullName evidence="2">Reverse transcriptase domain-containing protein</fullName>
    </recommendedName>
</protein>
<dbReference type="EMBL" id="BKCJ010008437">
    <property type="protein sequence ID" value="GEU82218.1"/>
    <property type="molecule type" value="Genomic_DNA"/>
</dbReference>